<dbReference type="AlphaFoldDB" id="A0A0F9S4Z6"/>
<proteinExistence type="predicted"/>
<reference evidence="1" key="1">
    <citation type="journal article" date="2015" name="Nature">
        <title>Complex archaea that bridge the gap between prokaryotes and eukaryotes.</title>
        <authorList>
            <person name="Spang A."/>
            <person name="Saw J.H."/>
            <person name="Jorgensen S.L."/>
            <person name="Zaremba-Niedzwiedzka K."/>
            <person name="Martijn J."/>
            <person name="Lind A.E."/>
            <person name="van Eijk R."/>
            <person name="Schleper C."/>
            <person name="Guy L."/>
            <person name="Ettema T.J."/>
        </authorList>
    </citation>
    <scope>NUCLEOTIDE SEQUENCE</scope>
</reference>
<organism evidence="1">
    <name type="scientific">marine sediment metagenome</name>
    <dbReference type="NCBI Taxonomy" id="412755"/>
    <lineage>
        <taxon>unclassified sequences</taxon>
        <taxon>metagenomes</taxon>
        <taxon>ecological metagenomes</taxon>
    </lineage>
</organism>
<accession>A0A0F9S4Z6</accession>
<evidence type="ECO:0000313" key="1">
    <source>
        <dbReference type="EMBL" id="KKN62149.1"/>
    </source>
</evidence>
<gene>
    <name evidence="1" type="ORF">LCGC14_0514280</name>
</gene>
<dbReference type="EMBL" id="LAZR01000633">
    <property type="protein sequence ID" value="KKN62149.1"/>
    <property type="molecule type" value="Genomic_DNA"/>
</dbReference>
<comment type="caution">
    <text evidence="1">The sequence shown here is derived from an EMBL/GenBank/DDBJ whole genome shotgun (WGS) entry which is preliminary data.</text>
</comment>
<protein>
    <submittedName>
        <fullName evidence="1">Uncharacterized protein</fullName>
    </submittedName>
</protein>
<sequence length="64" mass="7508">MKKGKRALFECCGQHIELIPSNGKLLSNLTCVMYDYCEYRWKCLKLSEAYRKCEEVENGAEVKR</sequence>
<name>A0A0F9S4Z6_9ZZZZ</name>